<dbReference type="EMBL" id="LK052887">
    <property type="protein sequence ID" value="CDR38799.1"/>
    <property type="molecule type" value="Genomic_DNA"/>
</dbReference>
<feature type="signal peptide" evidence="2">
    <location>
        <begin position="1"/>
        <end position="24"/>
    </location>
</feature>
<feature type="chain" id="PRO_5001598115" evidence="2">
    <location>
        <begin position="25"/>
        <end position="802"/>
    </location>
</feature>
<protein>
    <submittedName>
        <fullName evidence="3">CYFA0S02e05930g1_1</fullName>
    </submittedName>
</protein>
<dbReference type="OrthoDB" id="3260408at2759"/>
<evidence type="ECO:0000256" key="1">
    <source>
        <dbReference type="SAM" id="MobiDB-lite"/>
    </source>
</evidence>
<feature type="compositionally biased region" description="Acidic residues" evidence="1">
    <location>
        <begin position="732"/>
        <end position="785"/>
    </location>
</feature>
<evidence type="ECO:0000256" key="2">
    <source>
        <dbReference type="SAM" id="SignalP"/>
    </source>
</evidence>
<gene>
    <name evidence="3" type="ORF">CYFA0S_02e05930g</name>
</gene>
<dbReference type="AlphaFoldDB" id="A0A061AMG3"/>
<accession>A0A061AMG3</accession>
<dbReference type="VEuPathDB" id="FungiDB:BON22_0081"/>
<name>A0A061AMG3_CYBFA</name>
<dbReference type="PhylomeDB" id="A0A061AMG3"/>
<reference evidence="3" key="1">
    <citation type="journal article" date="2014" name="Genome Announc.">
        <title>Genome sequence of the yeast Cyberlindnera fabianii (Hansenula fabianii).</title>
        <authorList>
            <person name="Freel K.C."/>
            <person name="Sarilar V."/>
            <person name="Neuveglise C."/>
            <person name="Devillers H."/>
            <person name="Friedrich A."/>
            <person name="Schacherer J."/>
        </authorList>
    </citation>
    <scope>NUCLEOTIDE SEQUENCE</scope>
    <source>
        <strain evidence="3">YJS4271</strain>
    </source>
</reference>
<feature type="compositionally biased region" description="Acidic residues" evidence="1">
    <location>
        <begin position="656"/>
        <end position="676"/>
    </location>
</feature>
<proteinExistence type="predicted"/>
<feature type="region of interest" description="Disordered" evidence="1">
    <location>
        <begin position="608"/>
        <end position="630"/>
    </location>
</feature>
<feature type="compositionally biased region" description="Acidic residues" evidence="1">
    <location>
        <begin position="702"/>
        <end position="718"/>
    </location>
</feature>
<sequence length="802" mass="90842">MACFIRKALYLVALVFLLSRLVDFNAPEFEPLHAQWQSSFGHISQHRFFGEYITPVQEKVSPVVTDLKESYIIPSFTRANSAALDKYQVYLSKHVETLQTKIAASPIQDAWDSIESKLTDITEVLSVYFTKAQQLATKYTAAGLIKSSLYFKYAYTQSVVFFHNLTDKSIGAYTEHKPKIVLYYNNTVVPKTSQVIVATRKLACDVWTKIRELAITTSHEIKTFYYAKAHPFLNKKVYSHVQLYYQVYAKKYVDLAYFHTLKYYHLFKVNQALAWSKAHATGAVDQVMYYLNNQKASVTETETEATTAVEEDIATPTETVFEAMGTPEAPVTDDDVVTEVIDEDQNGAVEVKRDDNDIVETEPSLAEEIAAWKSYILESVDNIFANFDTSISDIETTMIEDFRPTLTAKLQNLTISANKGYTVVNKAIYNINSTTARLENGQEVEIDRNGNIIDHKITRQEMRDLLANNTGALKDIADDINTSLRAFVSDVEVAIDEERKLIVDIYEEFAEVAINEFSKKMMYSTFSSSFKNFQEKKDDESFKDWREYVKIKNMLISKREDLIHKKAETTGISNLLATIRQTLSALDHETGNYYAVLRAQANLAFQEREKKEREEEEALESPGPESHTITSTIIKIQTLQGDGQIPIQPIVDEAISDDESSDEDFETPSDYEEEEPVAVVDSPAHQTVVMQGMDEEHAVPDTSDEEEEVVPDDVEEPADPSPEGTVEHISDEDSEEEDEAEVEGLEDPVEEETDAFEDVVEHIDDDSVEDDEAELDEVVEEETPDAEQVLVDTPEMRFATEA</sequence>
<keyword evidence="2" id="KW-0732">Signal</keyword>
<feature type="region of interest" description="Disordered" evidence="1">
    <location>
        <begin position="656"/>
        <end position="785"/>
    </location>
</feature>
<organism evidence="3">
    <name type="scientific">Cyberlindnera fabianii</name>
    <name type="common">Yeast</name>
    <name type="synonym">Hansenula fabianii</name>
    <dbReference type="NCBI Taxonomy" id="36022"/>
    <lineage>
        <taxon>Eukaryota</taxon>
        <taxon>Fungi</taxon>
        <taxon>Dikarya</taxon>
        <taxon>Ascomycota</taxon>
        <taxon>Saccharomycotina</taxon>
        <taxon>Saccharomycetes</taxon>
        <taxon>Phaffomycetales</taxon>
        <taxon>Phaffomycetaceae</taxon>
        <taxon>Cyberlindnera</taxon>
    </lineage>
</organism>
<evidence type="ECO:0000313" key="3">
    <source>
        <dbReference type="EMBL" id="CDR38799.1"/>
    </source>
</evidence>